<evidence type="ECO:0000259" key="12">
    <source>
        <dbReference type="Pfam" id="PF13609"/>
    </source>
</evidence>
<dbReference type="GO" id="GO:0015288">
    <property type="term" value="F:porin activity"/>
    <property type="evidence" value="ECO:0007669"/>
    <property type="project" value="UniProtKB-KW"/>
</dbReference>
<dbReference type="InterPro" id="IPR033900">
    <property type="entry name" value="Gram_neg_porin_domain"/>
</dbReference>
<keyword evidence="9" id="KW-0472">Membrane</keyword>
<evidence type="ECO:0000256" key="3">
    <source>
        <dbReference type="ARBA" id="ARBA00022448"/>
    </source>
</evidence>
<evidence type="ECO:0000256" key="11">
    <source>
        <dbReference type="SAM" id="SignalP"/>
    </source>
</evidence>
<name>A0A370NRL4_9BURK</name>
<keyword evidence="10" id="KW-0998">Cell outer membrane</keyword>
<evidence type="ECO:0000256" key="6">
    <source>
        <dbReference type="ARBA" id="ARBA00022729"/>
    </source>
</evidence>
<dbReference type="SUPFAM" id="SSF56935">
    <property type="entry name" value="Porins"/>
    <property type="match status" value="1"/>
</dbReference>
<gene>
    <name evidence="13" type="ORF">DN412_21495</name>
</gene>
<keyword evidence="5" id="KW-0812">Transmembrane</keyword>
<dbReference type="GO" id="GO:0046930">
    <property type="term" value="C:pore complex"/>
    <property type="evidence" value="ECO:0007669"/>
    <property type="project" value="UniProtKB-KW"/>
</dbReference>
<evidence type="ECO:0000256" key="7">
    <source>
        <dbReference type="ARBA" id="ARBA00023065"/>
    </source>
</evidence>
<comment type="subunit">
    <text evidence="2">Homotrimer.</text>
</comment>
<keyword evidence="3" id="KW-0813">Transport</keyword>
<dbReference type="PANTHER" id="PTHR34501:SF9">
    <property type="entry name" value="MAJOR OUTER MEMBRANE PROTEIN P.IA"/>
    <property type="match status" value="1"/>
</dbReference>
<sequence>MDKRLAGIAVAGFFPLAASAASVTLYGVADSFIGYFSNSDKSVTSLNSGGLAGSRWGMRGTEDLSADLKAAFVLEGGYNMDTGTNAQGGRLFGRRATVGMRSNTYGEIALGRQPTPGYDFAAIFDPVLMAPGSVAASLTGESSNPWMFNPLNDPARADNAVRYNSPSFGGVTVSAAHVFSENAGTPVNRNYDIVTFLYTANKLNAGYGFARATGTTNLTPDTSRQLEHAFAASYETPWATLYVNYQLRYRLGAAHDSAWQVGTTIPVGAAGNLKLAYGMRDSGVTNGLPDNTPTADVAAWAIGYTYDLSKRTTLYAFFKRLENRGSSKQTIYPPGGLAAPTQLHENVNALGAGIYHRF</sequence>
<reference evidence="14" key="1">
    <citation type="submission" date="2018-06" db="EMBL/GenBank/DDBJ databases">
        <authorList>
            <person name="Feng T."/>
            <person name="Jeon C.O."/>
        </authorList>
    </citation>
    <scope>NUCLEOTIDE SEQUENCE [LARGE SCALE GENOMIC DNA]</scope>
    <source>
        <strain evidence="14">S23</strain>
    </source>
</reference>
<accession>A0A370NRL4</accession>
<keyword evidence="7" id="KW-0406">Ion transport</keyword>
<evidence type="ECO:0000256" key="1">
    <source>
        <dbReference type="ARBA" id="ARBA00004571"/>
    </source>
</evidence>
<dbReference type="EMBL" id="QKWJ01000028">
    <property type="protein sequence ID" value="RDK08247.1"/>
    <property type="molecule type" value="Genomic_DNA"/>
</dbReference>
<dbReference type="GO" id="GO:0009279">
    <property type="term" value="C:cell outer membrane"/>
    <property type="evidence" value="ECO:0007669"/>
    <property type="project" value="UniProtKB-SubCell"/>
</dbReference>
<evidence type="ECO:0000256" key="10">
    <source>
        <dbReference type="ARBA" id="ARBA00023237"/>
    </source>
</evidence>
<evidence type="ECO:0000256" key="8">
    <source>
        <dbReference type="ARBA" id="ARBA00023114"/>
    </source>
</evidence>
<dbReference type="InterPro" id="IPR023614">
    <property type="entry name" value="Porin_dom_sf"/>
</dbReference>
<evidence type="ECO:0000256" key="9">
    <source>
        <dbReference type="ARBA" id="ARBA00023136"/>
    </source>
</evidence>
<evidence type="ECO:0000313" key="13">
    <source>
        <dbReference type="EMBL" id="RDK08247.1"/>
    </source>
</evidence>
<feature type="signal peptide" evidence="11">
    <location>
        <begin position="1"/>
        <end position="20"/>
    </location>
</feature>
<dbReference type="CDD" id="cd00342">
    <property type="entry name" value="gram_neg_porins"/>
    <property type="match status" value="1"/>
</dbReference>
<feature type="chain" id="PRO_5016786172" evidence="11">
    <location>
        <begin position="21"/>
        <end position="358"/>
    </location>
</feature>
<dbReference type="Gene3D" id="2.40.160.10">
    <property type="entry name" value="Porin"/>
    <property type="match status" value="1"/>
</dbReference>
<evidence type="ECO:0000256" key="2">
    <source>
        <dbReference type="ARBA" id="ARBA00011233"/>
    </source>
</evidence>
<dbReference type="Proteomes" id="UP000255165">
    <property type="component" value="Unassembled WGS sequence"/>
</dbReference>
<dbReference type="RefSeq" id="WP_115213436.1">
    <property type="nucleotide sequence ID" value="NZ_QKWJ01000028.1"/>
</dbReference>
<keyword evidence="6 11" id="KW-0732">Signal</keyword>
<keyword evidence="14" id="KW-1185">Reference proteome</keyword>
<organism evidence="13 14">
    <name type="scientific">Cupriavidus lacunae</name>
    <dbReference type="NCBI Taxonomy" id="2666307"/>
    <lineage>
        <taxon>Bacteria</taxon>
        <taxon>Pseudomonadati</taxon>
        <taxon>Pseudomonadota</taxon>
        <taxon>Betaproteobacteria</taxon>
        <taxon>Burkholderiales</taxon>
        <taxon>Burkholderiaceae</taxon>
        <taxon>Cupriavidus</taxon>
    </lineage>
</organism>
<protein>
    <submittedName>
        <fullName evidence="13">Porin</fullName>
    </submittedName>
</protein>
<comment type="subcellular location">
    <subcellularLocation>
        <location evidence="1">Cell outer membrane</location>
        <topology evidence="1">Multi-pass membrane protein</topology>
    </subcellularLocation>
</comment>
<dbReference type="GO" id="GO:0006811">
    <property type="term" value="P:monoatomic ion transport"/>
    <property type="evidence" value="ECO:0007669"/>
    <property type="project" value="UniProtKB-KW"/>
</dbReference>
<evidence type="ECO:0000256" key="4">
    <source>
        <dbReference type="ARBA" id="ARBA00022452"/>
    </source>
</evidence>
<dbReference type="Pfam" id="PF13609">
    <property type="entry name" value="Porin_4"/>
    <property type="match status" value="1"/>
</dbReference>
<dbReference type="InterPro" id="IPR050298">
    <property type="entry name" value="Gram-neg_bact_OMP"/>
</dbReference>
<feature type="domain" description="Porin" evidence="12">
    <location>
        <begin position="9"/>
        <end position="325"/>
    </location>
</feature>
<dbReference type="AlphaFoldDB" id="A0A370NRL4"/>
<comment type="caution">
    <text evidence="13">The sequence shown here is derived from an EMBL/GenBank/DDBJ whole genome shotgun (WGS) entry which is preliminary data.</text>
</comment>
<proteinExistence type="predicted"/>
<keyword evidence="8" id="KW-0626">Porin</keyword>
<keyword evidence="4" id="KW-1134">Transmembrane beta strand</keyword>
<evidence type="ECO:0000313" key="14">
    <source>
        <dbReference type="Proteomes" id="UP000255165"/>
    </source>
</evidence>
<evidence type="ECO:0000256" key="5">
    <source>
        <dbReference type="ARBA" id="ARBA00022692"/>
    </source>
</evidence>
<dbReference type="PANTHER" id="PTHR34501">
    <property type="entry name" value="PROTEIN YDDL-RELATED"/>
    <property type="match status" value="1"/>
</dbReference>